<evidence type="ECO:0000259" key="7">
    <source>
        <dbReference type="Pfam" id="PF01923"/>
    </source>
</evidence>
<dbReference type="OrthoDB" id="9778896at2"/>
<dbReference type="GO" id="GO:0005524">
    <property type="term" value="F:ATP binding"/>
    <property type="evidence" value="ECO:0007669"/>
    <property type="project" value="UniProtKB-UniRule"/>
</dbReference>
<dbReference type="SUPFAM" id="SSF89028">
    <property type="entry name" value="Cobalamin adenosyltransferase-like"/>
    <property type="match status" value="1"/>
</dbReference>
<sequence length="183" mass="20802">MKIYTKTGDNGSTSLIGGTRVAKDDLSIETFGTLDELNAHLGLLRPMLHHQYDKAFVTHIQSLLFVIGSYLASDPAQPDKRQRYLLPAAEVQGIEKEIDKIVKQLPTQTAFVLPGGCRCAAQADVCRTVCRRAERRMISFHAHIPIQPEALQYINRLSDYLYVLARKINFQAKVTEKKWEYPW</sequence>
<dbReference type="Pfam" id="PF01923">
    <property type="entry name" value="Cob_adeno_trans"/>
    <property type="match status" value="1"/>
</dbReference>
<feature type="domain" description="Cobalamin adenosyltransferase-like" evidence="7">
    <location>
        <begin position="3"/>
        <end position="167"/>
    </location>
</feature>
<name>A0A098YR98_9BACT</name>
<dbReference type="UniPathway" id="UPA00148">
    <property type="reaction ID" value="UER00233"/>
</dbReference>
<dbReference type="EMBL" id="JRPQ01000103">
    <property type="protein sequence ID" value="KGI21916.1"/>
    <property type="molecule type" value="Genomic_DNA"/>
</dbReference>
<comment type="caution">
    <text evidence="8">The sequence shown here is derived from an EMBL/GenBank/DDBJ whole genome shotgun (WGS) entry which is preliminary data.</text>
</comment>
<evidence type="ECO:0000256" key="6">
    <source>
        <dbReference type="RuleBase" id="RU366026"/>
    </source>
</evidence>
<dbReference type="GO" id="GO:0009236">
    <property type="term" value="P:cobalamin biosynthetic process"/>
    <property type="evidence" value="ECO:0007669"/>
    <property type="project" value="UniProtKB-UniRule"/>
</dbReference>
<dbReference type="Proteomes" id="UP000029723">
    <property type="component" value="Unassembled WGS sequence"/>
</dbReference>
<organism evidence="8 9">
    <name type="scientific">Hoylesella timonensis S9-PR14</name>
    <dbReference type="NCBI Taxonomy" id="1401062"/>
    <lineage>
        <taxon>Bacteria</taxon>
        <taxon>Pseudomonadati</taxon>
        <taxon>Bacteroidota</taxon>
        <taxon>Bacteroidia</taxon>
        <taxon>Bacteroidales</taxon>
        <taxon>Prevotellaceae</taxon>
        <taxon>Hoylesella</taxon>
    </lineage>
</organism>
<protein>
    <recommendedName>
        <fullName evidence="6">Corrinoid adenosyltransferase</fullName>
        <ecNumber evidence="6">2.5.1.17</ecNumber>
    </recommendedName>
    <alternativeName>
        <fullName evidence="6">Cob(II)alamin adenosyltransferase</fullName>
    </alternativeName>
    <alternativeName>
        <fullName evidence="6">Cob(II)yrinic acid a,c-diamide adenosyltransferase</fullName>
    </alternativeName>
    <alternativeName>
        <fullName evidence="6">Cobinamide/cobalamin adenosyltransferase</fullName>
    </alternativeName>
</protein>
<keyword evidence="6" id="KW-0169">Cobalamin biosynthesis</keyword>
<dbReference type="AlphaFoldDB" id="A0A098YR98"/>
<evidence type="ECO:0000256" key="2">
    <source>
        <dbReference type="ARBA" id="ARBA00011233"/>
    </source>
</evidence>
<comment type="pathway">
    <text evidence="6">Cofactor biosynthesis; adenosylcobalamin biosynthesis; adenosylcobalamin from cob(II)yrinate a,c-diamide: step 2/7.</text>
</comment>
<dbReference type="InterPro" id="IPR016030">
    <property type="entry name" value="CblAdoTrfase-like"/>
</dbReference>
<comment type="subunit">
    <text evidence="2">Homotrimer.</text>
</comment>
<evidence type="ECO:0000256" key="1">
    <source>
        <dbReference type="ARBA" id="ARBA00007487"/>
    </source>
</evidence>
<keyword evidence="4 6" id="KW-0547">Nucleotide-binding</keyword>
<dbReference type="FunFam" id="1.20.1200.10:FF:000001">
    <property type="entry name" value="Cob(I)yrinic acid a,c-diamide adenosyltransferase"/>
    <property type="match status" value="1"/>
</dbReference>
<gene>
    <name evidence="8" type="ORF">HMPREF9304_07430</name>
</gene>
<comment type="similarity">
    <text evidence="1 6">Belongs to the Cob(I)alamin adenosyltransferase family.</text>
</comment>
<dbReference type="PANTHER" id="PTHR12213:SF0">
    <property type="entry name" value="CORRINOID ADENOSYLTRANSFERASE MMAB"/>
    <property type="match status" value="1"/>
</dbReference>
<dbReference type="RefSeq" id="WP_036927750.1">
    <property type="nucleotide sequence ID" value="NZ_JRPQ01000103.1"/>
</dbReference>
<evidence type="ECO:0000256" key="5">
    <source>
        <dbReference type="ARBA" id="ARBA00022840"/>
    </source>
</evidence>
<reference evidence="8 9" key="1">
    <citation type="submission" date="2014-07" db="EMBL/GenBank/DDBJ databases">
        <authorList>
            <person name="McCorrison J."/>
            <person name="Sanka R."/>
            <person name="Torralba M."/>
            <person name="Gillis M."/>
            <person name="Haft D.H."/>
            <person name="Methe B."/>
            <person name="Sutton G."/>
            <person name="Nelson K.E."/>
        </authorList>
    </citation>
    <scope>NUCLEOTIDE SEQUENCE [LARGE SCALE GENOMIC DNA]</scope>
    <source>
        <strain evidence="8 9">S9-PR14</strain>
    </source>
</reference>
<evidence type="ECO:0000256" key="3">
    <source>
        <dbReference type="ARBA" id="ARBA00022679"/>
    </source>
</evidence>
<dbReference type="GO" id="GO:0008817">
    <property type="term" value="F:corrinoid adenosyltransferase activity"/>
    <property type="evidence" value="ECO:0007669"/>
    <property type="project" value="UniProtKB-UniRule"/>
</dbReference>
<proteinExistence type="inferred from homology"/>
<dbReference type="PANTHER" id="PTHR12213">
    <property type="entry name" value="CORRINOID ADENOSYLTRANSFERASE"/>
    <property type="match status" value="1"/>
</dbReference>
<evidence type="ECO:0000313" key="9">
    <source>
        <dbReference type="Proteomes" id="UP000029723"/>
    </source>
</evidence>
<evidence type="ECO:0000256" key="4">
    <source>
        <dbReference type="ARBA" id="ARBA00022741"/>
    </source>
</evidence>
<keyword evidence="3 6" id="KW-0808">Transferase</keyword>
<evidence type="ECO:0000313" key="8">
    <source>
        <dbReference type="EMBL" id="KGI21916.1"/>
    </source>
</evidence>
<dbReference type="InterPro" id="IPR029499">
    <property type="entry name" value="PduO-typ"/>
</dbReference>
<dbReference type="InterPro" id="IPR036451">
    <property type="entry name" value="CblAdoTrfase-like_sf"/>
</dbReference>
<comment type="catalytic activity">
    <reaction evidence="6">
        <text>2 cob(II)yrinate a,c diamide + reduced [electron-transfer flavoprotein] + 2 ATP = 2 adenosylcob(III)yrinate a,c-diamide + 2 triphosphate + oxidized [electron-transfer flavoprotein] + 3 H(+)</text>
        <dbReference type="Rhea" id="RHEA:11528"/>
        <dbReference type="Rhea" id="RHEA-COMP:10685"/>
        <dbReference type="Rhea" id="RHEA-COMP:10686"/>
        <dbReference type="ChEBI" id="CHEBI:15378"/>
        <dbReference type="ChEBI" id="CHEBI:18036"/>
        <dbReference type="ChEBI" id="CHEBI:30616"/>
        <dbReference type="ChEBI" id="CHEBI:57692"/>
        <dbReference type="ChEBI" id="CHEBI:58307"/>
        <dbReference type="ChEBI" id="CHEBI:58503"/>
        <dbReference type="ChEBI" id="CHEBI:58537"/>
        <dbReference type="EC" id="2.5.1.17"/>
    </reaction>
</comment>
<dbReference type="NCBIfam" id="TIGR00636">
    <property type="entry name" value="PduO_Nterm"/>
    <property type="match status" value="1"/>
</dbReference>
<keyword evidence="5 6" id="KW-0067">ATP-binding</keyword>
<comment type="catalytic activity">
    <reaction evidence="6">
        <text>2 cob(II)alamin + reduced [electron-transfer flavoprotein] + 2 ATP = 2 adenosylcob(III)alamin + 2 triphosphate + oxidized [electron-transfer flavoprotein] + 3 H(+)</text>
        <dbReference type="Rhea" id="RHEA:28671"/>
        <dbReference type="Rhea" id="RHEA-COMP:10685"/>
        <dbReference type="Rhea" id="RHEA-COMP:10686"/>
        <dbReference type="ChEBI" id="CHEBI:15378"/>
        <dbReference type="ChEBI" id="CHEBI:16304"/>
        <dbReference type="ChEBI" id="CHEBI:18036"/>
        <dbReference type="ChEBI" id="CHEBI:18408"/>
        <dbReference type="ChEBI" id="CHEBI:30616"/>
        <dbReference type="ChEBI" id="CHEBI:57692"/>
        <dbReference type="ChEBI" id="CHEBI:58307"/>
        <dbReference type="EC" id="2.5.1.17"/>
    </reaction>
</comment>
<dbReference type="Gene3D" id="1.20.1200.10">
    <property type="entry name" value="Cobalamin adenosyltransferase-like"/>
    <property type="match status" value="1"/>
</dbReference>
<dbReference type="EC" id="2.5.1.17" evidence="6"/>
<accession>A0A098YR98</accession>